<dbReference type="PANTHER" id="PTHR22924:SF39">
    <property type="entry name" value="NON-SYMBIOTIC HEMOGLOBIN 1"/>
    <property type="match status" value="1"/>
</dbReference>
<comment type="function">
    <text evidence="7">Phytoglobin that reduces nitrite to nitric oxide (NO) under anoxic conditions (e.g. during flooding or in waterlogged soil). May not function as an oxygen storage or transport protein. Has an unusually high affinity for O(2) through an hexacoordinate heme iron because of a very low dissociation constant.</text>
</comment>
<keyword evidence="5" id="KW-0560">Oxidoreductase</keyword>
<evidence type="ECO:0000259" key="9">
    <source>
        <dbReference type="PROSITE" id="PS01033"/>
    </source>
</evidence>
<feature type="domain" description="Globin" evidence="9">
    <location>
        <begin position="8"/>
        <end position="118"/>
    </location>
</feature>
<dbReference type="InterPro" id="IPR012292">
    <property type="entry name" value="Globin/Proto"/>
</dbReference>
<dbReference type="GO" id="GO:0016491">
    <property type="term" value="F:oxidoreductase activity"/>
    <property type="evidence" value="ECO:0007669"/>
    <property type="project" value="UniProtKB-KW"/>
</dbReference>
<dbReference type="EMBL" id="SMMG02000008">
    <property type="protein sequence ID" value="KAA3463334.1"/>
    <property type="molecule type" value="Genomic_DNA"/>
</dbReference>
<evidence type="ECO:0000256" key="7">
    <source>
        <dbReference type="ARBA" id="ARBA00045248"/>
    </source>
</evidence>
<evidence type="ECO:0000256" key="4">
    <source>
        <dbReference type="ARBA" id="ARBA00022723"/>
    </source>
</evidence>
<dbReference type="Pfam" id="PF00042">
    <property type="entry name" value="Globin"/>
    <property type="match status" value="1"/>
</dbReference>
<comment type="cofactor">
    <cofactor evidence="1">
        <name>heme b</name>
        <dbReference type="ChEBI" id="CHEBI:60344"/>
    </cofactor>
</comment>
<dbReference type="GO" id="GO:0046872">
    <property type="term" value="F:metal ion binding"/>
    <property type="evidence" value="ECO:0007669"/>
    <property type="project" value="UniProtKB-KW"/>
</dbReference>
<dbReference type="Gene3D" id="1.10.490.10">
    <property type="entry name" value="Globins"/>
    <property type="match status" value="2"/>
</dbReference>
<sequence>MATYEGKVFTEEQEALVVKSWTVMKKNAAELGLKFFLKIFEIAPSAKKLFSFLRDSNVPLEQNTKLKPHAMSVFVMVTKFALLETIKEAVPDMWSDEMKNAWGEAYDRLVAAIKIEMKACSQAA</sequence>
<name>A0A5B6V2J5_9ROSI</name>
<dbReference type="PRINTS" id="PR00188">
    <property type="entry name" value="PLANTGLOBIN"/>
</dbReference>
<evidence type="ECO:0000256" key="1">
    <source>
        <dbReference type="ARBA" id="ARBA00001970"/>
    </source>
</evidence>
<evidence type="ECO:0000313" key="10">
    <source>
        <dbReference type="EMBL" id="KAA3463334.1"/>
    </source>
</evidence>
<dbReference type="OrthoDB" id="436496at2759"/>
<dbReference type="InterPro" id="IPR001032">
    <property type="entry name" value="Leghaemoglobin-like"/>
</dbReference>
<evidence type="ECO:0000313" key="11">
    <source>
        <dbReference type="Proteomes" id="UP000325315"/>
    </source>
</evidence>
<comment type="similarity">
    <text evidence="2">Belongs to the plant globin family.</text>
</comment>
<dbReference type="InterPro" id="IPR000971">
    <property type="entry name" value="Globin"/>
</dbReference>
<evidence type="ECO:0000256" key="3">
    <source>
        <dbReference type="ARBA" id="ARBA00022617"/>
    </source>
</evidence>
<evidence type="ECO:0000256" key="6">
    <source>
        <dbReference type="ARBA" id="ARBA00023004"/>
    </source>
</evidence>
<accession>A0A5B6V2J5</accession>
<dbReference type="InterPro" id="IPR009050">
    <property type="entry name" value="Globin-like_sf"/>
</dbReference>
<dbReference type="PROSITE" id="PS01033">
    <property type="entry name" value="GLOBIN"/>
    <property type="match status" value="1"/>
</dbReference>
<protein>
    <submittedName>
        <fullName evidence="10">Non-symbiotic hemoglobin 1</fullName>
    </submittedName>
</protein>
<comment type="catalytic activity">
    <reaction evidence="8">
        <text>Fe(III)-heme b-[protein] + nitric oxide + H2O = Fe(II)-heme b-[protein] + nitrite + 2 H(+)</text>
        <dbReference type="Rhea" id="RHEA:77711"/>
        <dbReference type="Rhea" id="RHEA-COMP:18975"/>
        <dbReference type="Rhea" id="RHEA-COMP:18976"/>
        <dbReference type="ChEBI" id="CHEBI:15377"/>
        <dbReference type="ChEBI" id="CHEBI:15378"/>
        <dbReference type="ChEBI" id="CHEBI:16301"/>
        <dbReference type="ChEBI" id="CHEBI:16480"/>
        <dbReference type="ChEBI" id="CHEBI:55376"/>
        <dbReference type="ChEBI" id="CHEBI:60344"/>
    </reaction>
    <physiologicalReaction direction="right-to-left" evidence="8">
        <dbReference type="Rhea" id="RHEA:77713"/>
    </physiologicalReaction>
</comment>
<keyword evidence="6" id="KW-0408">Iron</keyword>
<dbReference type="SUPFAM" id="SSF46458">
    <property type="entry name" value="Globin-like"/>
    <property type="match status" value="1"/>
</dbReference>
<dbReference type="GO" id="GO:0019825">
    <property type="term" value="F:oxygen binding"/>
    <property type="evidence" value="ECO:0007669"/>
    <property type="project" value="InterPro"/>
</dbReference>
<keyword evidence="3" id="KW-0349">Heme</keyword>
<dbReference type="PANTHER" id="PTHR22924">
    <property type="entry name" value="LEGHEMOGLOBIN-RELATED"/>
    <property type="match status" value="1"/>
</dbReference>
<keyword evidence="11" id="KW-1185">Reference proteome</keyword>
<evidence type="ECO:0000256" key="2">
    <source>
        <dbReference type="ARBA" id="ARBA00007609"/>
    </source>
</evidence>
<gene>
    <name evidence="10" type="ORF">EPI10_007689</name>
</gene>
<reference evidence="11" key="1">
    <citation type="journal article" date="2019" name="Plant Biotechnol. J.">
        <title>Genome sequencing of the Australian wild diploid species Gossypium australe highlights disease resistance and delayed gland morphogenesis.</title>
        <authorList>
            <person name="Cai Y."/>
            <person name="Cai X."/>
            <person name="Wang Q."/>
            <person name="Wang P."/>
            <person name="Zhang Y."/>
            <person name="Cai C."/>
            <person name="Xu Y."/>
            <person name="Wang K."/>
            <person name="Zhou Z."/>
            <person name="Wang C."/>
            <person name="Geng S."/>
            <person name="Li B."/>
            <person name="Dong Q."/>
            <person name="Hou Y."/>
            <person name="Wang H."/>
            <person name="Ai P."/>
            <person name="Liu Z."/>
            <person name="Yi F."/>
            <person name="Sun M."/>
            <person name="An G."/>
            <person name="Cheng J."/>
            <person name="Zhang Y."/>
            <person name="Shi Q."/>
            <person name="Xie Y."/>
            <person name="Shi X."/>
            <person name="Chang Y."/>
            <person name="Huang F."/>
            <person name="Chen Y."/>
            <person name="Hong S."/>
            <person name="Mi L."/>
            <person name="Sun Q."/>
            <person name="Zhang L."/>
            <person name="Zhou B."/>
            <person name="Peng R."/>
            <person name="Zhang X."/>
            <person name="Liu F."/>
        </authorList>
    </citation>
    <scope>NUCLEOTIDE SEQUENCE [LARGE SCALE GENOMIC DNA]</scope>
    <source>
        <strain evidence="11">cv. PA1801</strain>
    </source>
</reference>
<dbReference type="Proteomes" id="UP000325315">
    <property type="component" value="Unassembled WGS sequence"/>
</dbReference>
<dbReference type="AlphaFoldDB" id="A0A5B6V2J5"/>
<dbReference type="GO" id="GO:0020037">
    <property type="term" value="F:heme binding"/>
    <property type="evidence" value="ECO:0007669"/>
    <property type="project" value="InterPro"/>
</dbReference>
<keyword evidence="4" id="KW-0479">Metal-binding</keyword>
<proteinExistence type="inferred from homology"/>
<evidence type="ECO:0000256" key="5">
    <source>
        <dbReference type="ARBA" id="ARBA00023002"/>
    </source>
</evidence>
<organism evidence="10 11">
    <name type="scientific">Gossypium australe</name>
    <dbReference type="NCBI Taxonomy" id="47621"/>
    <lineage>
        <taxon>Eukaryota</taxon>
        <taxon>Viridiplantae</taxon>
        <taxon>Streptophyta</taxon>
        <taxon>Embryophyta</taxon>
        <taxon>Tracheophyta</taxon>
        <taxon>Spermatophyta</taxon>
        <taxon>Magnoliopsida</taxon>
        <taxon>eudicotyledons</taxon>
        <taxon>Gunneridae</taxon>
        <taxon>Pentapetalae</taxon>
        <taxon>rosids</taxon>
        <taxon>malvids</taxon>
        <taxon>Malvales</taxon>
        <taxon>Malvaceae</taxon>
        <taxon>Malvoideae</taxon>
        <taxon>Gossypium</taxon>
    </lineage>
</organism>
<evidence type="ECO:0000256" key="8">
    <source>
        <dbReference type="ARBA" id="ARBA00048118"/>
    </source>
</evidence>
<comment type="caution">
    <text evidence="10">The sequence shown here is derived from an EMBL/GenBank/DDBJ whole genome shotgun (WGS) entry which is preliminary data.</text>
</comment>